<dbReference type="HOGENOM" id="CLU_2681648_0_0_7"/>
<evidence type="ECO:0000256" key="1">
    <source>
        <dbReference type="SAM" id="Coils"/>
    </source>
</evidence>
<gene>
    <name evidence="2" type="ORF">Desaf_1911</name>
</gene>
<sequence length="74" mass="7973">MADLSKLQSDLAKYEAARDAILGGQSYEVAGRKLTRANLREVEAAIERLEQRIEIAKAGGISSGSVVFGGWHGR</sequence>
<dbReference type="RefSeq" id="WP_014259992.1">
    <property type="nucleotide sequence ID" value="NC_016629.1"/>
</dbReference>
<reference evidence="2 3" key="1">
    <citation type="journal article" date="2011" name="J. Bacteriol.">
        <title>Genome sequence of the mercury-methylating and pleomorphic Desulfovibrio africanus Strain Walvis Bay.</title>
        <authorList>
            <person name="Brown S.D."/>
            <person name="Wall J.D."/>
            <person name="Kucken A.M."/>
            <person name="Gilmour C.C."/>
            <person name="Podar M."/>
            <person name="Brandt C.C."/>
            <person name="Teshima H."/>
            <person name="Detter J.C."/>
            <person name="Han C.S."/>
            <person name="Land M.L."/>
            <person name="Lucas S."/>
            <person name="Han J."/>
            <person name="Pennacchio L."/>
            <person name="Nolan M."/>
            <person name="Pitluck S."/>
            <person name="Woyke T."/>
            <person name="Goodwin L."/>
            <person name="Palumbo A.V."/>
            <person name="Elias D.A."/>
        </authorList>
    </citation>
    <scope>NUCLEOTIDE SEQUENCE [LARGE SCALE GENOMIC DNA]</scope>
    <source>
        <strain evidence="2 3">Walvis Bay</strain>
    </source>
</reference>
<keyword evidence="1" id="KW-0175">Coiled coil</keyword>
<feature type="coiled-coil region" evidence="1">
    <location>
        <begin position="32"/>
        <end position="59"/>
    </location>
</feature>
<dbReference type="AlphaFoldDB" id="F3Z2S3"/>
<dbReference type="EMBL" id="CP003221">
    <property type="protein sequence ID" value="EGJ50240.1"/>
    <property type="molecule type" value="Genomic_DNA"/>
</dbReference>
<dbReference type="Proteomes" id="UP000007844">
    <property type="component" value="Chromosome"/>
</dbReference>
<keyword evidence="3" id="KW-1185">Reference proteome</keyword>
<dbReference type="KEGG" id="daf:Desaf_1911"/>
<evidence type="ECO:0000313" key="2">
    <source>
        <dbReference type="EMBL" id="EGJ50240.1"/>
    </source>
</evidence>
<dbReference type="eggNOG" id="ENOG5030TED">
    <property type="taxonomic scope" value="Bacteria"/>
</dbReference>
<accession>F3Z2S3</accession>
<name>F3Z2S3_DESAF</name>
<organism evidence="2 3">
    <name type="scientific">Desulfocurvibacter africanus subsp. africanus str. Walvis Bay</name>
    <dbReference type="NCBI Taxonomy" id="690850"/>
    <lineage>
        <taxon>Bacteria</taxon>
        <taxon>Pseudomonadati</taxon>
        <taxon>Thermodesulfobacteriota</taxon>
        <taxon>Desulfovibrionia</taxon>
        <taxon>Desulfovibrionales</taxon>
        <taxon>Desulfovibrionaceae</taxon>
        <taxon>Desulfocurvibacter</taxon>
    </lineage>
</organism>
<proteinExistence type="predicted"/>
<evidence type="ECO:0000313" key="3">
    <source>
        <dbReference type="Proteomes" id="UP000007844"/>
    </source>
</evidence>
<dbReference type="STRING" id="690850.Desaf_1911"/>
<protein>
    <submittedName>
        <fullName evidence="2">Uncharacterized protein</fullName>
    </submittedName>
</protein>